<keyword evidence="1" id="KW-1133">Transmembrane helix</keyword>
<evidence type="ECO:0000313" key="3">
    <source>
        <dbReference type="Proteomes" id="UP001202961"/>
    </source>
</evidence>
<proteinExistence type="predicted"/>
<feature type="transmembrane region" description="Helical" evidence="1">
    <location>
        <begin position="68"/>
        <end position="87"/>
    </location>
</feature>
<accession>A0ABT0UB75</accession>
<keyword evidence="3" id="KW-1185">Reference proteome</keyword>
<keyword evidence="1" id="KW-0812">Transmembrane</keyword>
<reference evidence="2 3" key="1">
    <citation type="journal article" date="2022" name="Syst. Appl. Microbiol.">
        <title>Rhodopirellula aestuarii sp. nov., a novel member of the genus Rhodopirellula isolated from brackish sediments collected in the Tagus River estuary, Portugal.</title>
        <authorList>
            <person name="Vitorino I.R."/>
            <person name="Klimek D."/>
            <person name="Calusinska M."/>
            <person name="Lobo-da-Cunha A."/>
            <person name="Vasconcelos V."/>
            <person name="Lage O.M."/>
        </authorList>
    </citation>
    <scope>NUCLEOTIDE SEQUENCE [LARGE SCALE GENOMIC DNA]</scope>
    <source>
        <strain evidence="2 3">ICT_H3.1</strain>
    </source>
</reference>
<evidence type="ECO:0000313" key="2">
    <source>
        <dbReference type="EMBL" id="MCM2373586.1"/>
    </source>
</evidence>
<feature type="transmembrane region" description="Helical" evidence="1">
    <location>
        <begin position="37"/>
        <end position="56"/>
    </location>
</feature>
<gene>
    <name evidence="2" type="ORF">NB063_23485</name>
</gene>
<dbReference type="Proteomes" id="UP001202961">
    <property type="component" value="Unassembled WGS sequence"/>
</dbReference>
<keyword evidence="1" id="KW-0472">Membrane</keyword>
<dbReference type="EMBL" id="JAMQBK010000062">
    <property type="protein sequence ID" value="MCM2373586.1"/>
    <property type="molecule type" value="Genomic_DNA"/>
</dbReference>
<organism evidence="2 3">
    <name type="scientific">Aporhodopirellula aestuarii</name>
    <dbReference type="NCBI Taxonomy" id="2950107"/>
    <lineage>
        <taxon>Bacteria</taxon>
        <taxon>Pseudomonadati</taxon>
        <taxon>Planctomycetota</taxon>
        <taxon>Planctomycetia</taxon>
        <taxon>Pirellulales</taxon>
        <taxon>Pirellulaceae</taxon>
        <taxon>Aporhodopirellula</taxon>
    </lineage>
</organism>
<sequence>MMVIFASGFGIASVCVGLFIAAEGFGISQRQGIGVEIIKGYFVAAGFMGLGVLWACSSRLYWTQKNRIATFLNFGTLASAAVFWLLLELGVIP</sequence>
<protein>
    <submittedName>
        <fullName evidence="2">Uncharacterized protein</fullName>
    </submittedName>
</protein>
<comment type="caution">
    <text evidence="2">The sequence shown here is derived from an EMBL/GenBank/DDBJ whole genome shotgun (WGS) entry which is preliminary data.</text>
</comment>
<name>A0ABT0UB75_9BACT</name>
<evidence type="ECO:0000256" key="1">
    <source>
        <dbReference type="SAM" id="Phobius"/>
    </source>
</evidence>